<comment type="caution">
    <text evidence="2">The sequence shown here is derived from an EMBL/GenBank/DDBJ whole genome shotgun (WGS) entry which is preliminary data.</text>
</comment>
<accession>A0A104A0B7</accession>
<evidence type="ECO:0000313" key="3">
    <source>
        <dbReference type="Proteomes" id="UP000069001"/>
    </source>
</evidence>
<organism evidence="2 3">
    <name type="scientific">Burkholderia cepacia</name>
    <name type="common">Pseudomonas cepacia</name>
    <dbReference type="NCBI Taxonomy" id="292"/>
    <lineage>
        <taxon>Bacteria</taxon>
        <taxon>Pseudomonadati</taxon>
        <taxon>Pseudomonadota</taxon>
        <taxon>Betaproteobacteria</taxon>
        <taxon>Burkholderiales</taxon>
        <taxon>Burkholderiaceae</taxon>
        <taxon>Burkholderia</taxon>
        <taxon>Burkholderia cepacia complex</taxon>
    </lineage>
</organism>
<evidence type="ECO:0000313" key="2">
    <source>
        <dbReference type="EMBL" id="KVK89304.1"/>
    </source>
</evidence>
<dbReference type="EMBL" id="LOYH01000004">
    <property type="protein sequence ID" value="KVK89304.1"/>
    <property type="molecule type" value="Genomic_DNA"/>
</dbReference>
<dbReference type="Proteomes" id="UP000069001">
    <property type="component" value="Unassembled WGS sequence"/>
</dbReference>
<gene>
    <name evidence="2" type="ORF">WS90_36525</name>
</gene>
<name>A0A104A0B7_BURCE</name>
<dbReference type="AlphaFoldDB" id="A0A104A0B7"/>
<evidence type="ECO:0000256" key="1">
    <source>
        <dbReference type="SAM" id="MobiDB-lite"/>
    </source>
</evidence>
<reference evidence="2 3" key="1">
    <citation type="submission" date="2015-11" db="EMBL/GenBank/DDBJ databases">
        <title>Expanding the genomic diversity of Burkholderia species for the development of highly accurate diagnostics.</title>
        <authorList>
            <person name="Sahl J."/>
            <person name="Keim P."/>
            <person name="Wagner D."/>
        </authorList>
    </citation>
    <scope>NUCLEOTIDE SEQUENCE [LARGE SCALE GENOMIC DNA]</scope>
    <source>
        <strain evidence="2 3">MSMB1302</strain>
    </source>
</reference>
<protein>
    <submittedName>
        <fullName evidence="2">Uncharacterized protein</fullName>
    </submittedName>
</protein>
<feature type="region of interest" description="Disordered" evidence="1">
    <location>
        <begin position="28"/>
        <end position="67"/>
    </location>
</feature>
<dbReference type="RefSeq" id="WP_059727304.1">
    <property type="nucleotide sequence ID" value="NZ_LOYH01000004.1"/>
</dbReference>
<sequence>MGTTRAAWPVAFGANAMIEGVGRVQRGAKNAAPASGGAGTERFAPHRWAGSNEPAARPGIVASGRAT</sequence>
<proteinExistence type="predicted"/>